<accession>A0ABT6JM22</accession>
<proteinExistence type="predicted"/>
<gene>
    <name evidence="2" type="ORF">QFW80_14335</name>
</gene>
<name>A0ABT6JM22_9GAMM</name>
<evidence type="ECO:0000313" key="2">
    <source>
        <dbReference type="EMBL" id="MDH5831697.1"/>
    </source>
</evidence>
<dbReference type="SUPFAM" id="SSF54427">
    <property type="entry name" value="NTF2-like"/>
    <property type="match status" value="1"/>
</dbReference>
<dbReference type="RefSeq" id="WP_280602658.1">
    <property type="nucleotide sequence ID" value="NZ_JARXRN010000028.1"/>
</dbReference>
<reference evidence="2 3" key="1">
    <citation type="submission" date="2023-04" db="EMBL/GenBank/DDBJ databases">
        <title>Luteimonas sp. M1R5S18.</title>
        <authorList>
            <person name="Sun J.-Q."/>
        </authorList>
    </citation>
    <scope>NUCLEOTIDE SEQUENCE [LARGE SCALE GENOMIC DNA]</scope>
    <source>
        <strain evidence="2 3">M1R5S18</strain>
    </source>
</reference>
<keyword evidence="3" id="KW-1185">Reference proteome</keyword>
<dbReference type="Pfam" id="PF12680">
    <property type="entry name" value="SnoaL_2"/>
    <property type="match status" value="1"/>
</dbReference>
<dbReference type="EMBL" id="JARXRN010000028">
    <property type="protein sequence ID" value="MDH5831697.1"/>
    <property type="molecule type" value="Genomic_DNA"/>
</dbReference>
<organism evidence="2 3">
    <name type="scientific">Luteimonas rhizosphaericola</name>
    <dbReference type="NCBI Taxonomy" id="3042024"/>
    <lineage>
        <taxon>Bacteria</taxon>
        <taxon>Pseudomonadati</taxon>
        <taxon>Pseudomonadota</taxon>
        <taxon>Gammaproteobacteria</taxon>
        <taxon>Lysobacterales</taxon>
        <taxon>Lysobacteraceae</taxon>
        <taxon>Luteimonas</taxon>
    </lineage>
</organism>
<dbReference type="Gene3D" id="3.10.450.50">
    <property type="match status" value="1"/>
</dbReference>
<comment type="caution">
    <text evidence="2">The sequence shown here is derived from an EMBL/GenBank/DDBJ whole genome shotgun (WGS) entry which is preliminary data.</text>
</comment>
<dbReference type="InterPro" id="IPR032710">
    <property type="entry name" value="NTF2-like_dom_sf"/>
</dbReference>
<protein>
    <submittedName>
        <fullName evidence="2">Nuclear transport factor 2 family protein</fullName>
    </submittedName>
</protein>
<feature type="domain" description="SnoaL-like" evidence="1">
    <location>
        <begin position="17"/>
        <end position="103"/>
    </location>
</feature>
<evidence type="ECO:0000259" key="1">
    <source>
        <dbReference type="Pfam" id="PF12680"/>
    </source>
</evidence>
<dbReference type="Proteomes" id="UP001156831">
    <property type="component" value="Unassembled WGS sequence"/>
</dbReference>
<evidence type="ECO:0000313" key="3">
    <source>
        <dbReference type="Proteomes" id="UP001156831"/>
    </source>
</evidence>
<dbReference type="InterPro" id="IPR037401">
    <property type="entry name" value="SnoaL-like"/>
</dbReference>
<sequence>MQTPDLPEPIAAYFEADRQGGEAVARCFHQDGVVLDEGHTHRGVAAIAAWKAAASKQYRYTVRPHALTRHGDAYVVTSYVSGDFPGSPVDLRYTFTLARGRIASLEIAL</sequence>